<keyword evidence="2" id="KW-1185">Reference proteome</keyword>
<proteinExistence type="predicted"/>
<name>A0A6F8ZCJ4_9FIRM</name>
<dbReference type="AlphaFoldDB" id="A0A6F8ZCJ4"/>
<dbReference type="KEGG" id="hfv:R50_0250"/>
<evidence type="ECO:0000313" key="2">
    <source>
        <dbReference type="Proteomes" id="UP000503399"/>
    </source>
</evidence>
<accession>A0A6F8ZCJ4</accession>
<dbReference type="Proteomes" id="UP000503399">
    <property type="component" value="Chromosome"/>
</dbReference>
<sequence>MGHETRVRQRGANPAFLRSTVEWLLPRWREAAVTERIGAS</sequence>
<dbReference type="EMBL" id="LR778114">
    <property type="protein sequence ID" value="CAB1127756.1"/>
    <property type="molecule type" value="Genomic_DNA"/>
</dbReference>
<reference evidence="1 2" key="1">
    <citation type="submission" date="2020-02" db="EMBL/GenBank/DDBJ databases">
        <authorList>
            <person name="Hogendoorn C."/>
        </authorList>
    </citation>
    <scope>NUCLEOTIDE SEQUENCE [LARGE SCALE GENOMIC DNA]</scope>
    <source>
        <strain evidence="1">R501</strain>
    </source>
</reference>
<protein>
    <submittedName>
        <fullName evidence="1">Uncharacterized protein</fullName>
    </submittedName>
</protein>
<organism evidence="1 2">
    <name type="scientific">Candidatus Hydrogenisulfobacillus filiaventi</name>
    <dbReference type="NCBI Taxonomy" id="2707344"/>
    <lineage>
        <taxon>Bacteria</taxon>
        <taxon>Bacillati</taxon>
        <taxon>Bacillota</taxon>
        <taxon>Clostridia</taxon>
        <taxon>Eubacteriales</taxon>
        <taxon>Clostridiales Family XVII. Incertae Sedis</taxon>
        <taxon>Candidatus Hydrogenisulfobacillus</taxon>
    </lineage>
</organism>
<evidence type="ECO:0000313" key="1">
    <source>
        <dbReference type="EMBL" id="CAB1127756.1"/>
    </source>
</evidence>
<gene>
    <name evidence="1" type="ORF">R50_0250</name>
</gene>